<dbReference type="InterPro" id="IPR012337">
    <property type="entry name" value="RNaseH-like_sf"/>
</dbReference>
<evidence type="ECO:0000259" key="1">
    <source>
        <dbReference type="PROSITE" id="PS50879"/>
    </source>
</evidence>
<gene>
    <name evidence="2" type="ORF">UT18_C0012G0006</name>
</gene>
<evidence type="ECO:0000313" key="2">
    <source>
        <dbReference type="EMBL" id="KKQ94154.1"/>
    </source>
</evidence>
<dbReference type="AlphaFoldDB" id="A0A0G0P7S5"/>
<dbReference type="GO" id="GO:0003676">
    <property type="term" value="F:nucleic acid binding"/>
    <property type="evidence" value="ECO:0007669"/>
    <property type="project" value="InterPro"/>
</dbReference>
<dbReference type="CDD" id="cd09279">
    <property type="entry name" value="RNase_HI_like"/>
    <property type="match status" value="1"/>
</dbReference>
<dbReference type="SUPFAM" id="SSF53098">
    <property type="entry name" value="Ribonuclease H-like"/>
    <property type="match status" value="1"/>
</dbReference>
<dbReference type="PANTHER" id="PTHR46387">
    <property type="entry name" value="POLYNUCLEOTIDYL TRANSFERASE, RIBONUCLEASE H-LIKE SUPERFAMILY PROTEIN"/>
    <property type="match status" value="1"/>
</dbReference>
<name>A0A0G0P7S5_UNCC2</name>
<dbReference type="STRING" id="1618345.UT18_C0012G0006"/>
<dbReference type="Gene3D" id="3.30.420.10">
    <property type="entry name" value="Ribonuclease H-like superfamily/Ribonuclease H"/>
    <property type="match status" value="1"/>
</dbReference>
<accession>A0A0G0P7S5</accession>
<dbReference type="EMBL" id="LBVV01000012">
    <property type="protein sequence ID" value="KKQ94154.1"/>
    <property type="molecule type" value="Genomic_DNA"/>
</dbReference>
<dbReference type="InterPro" id="IPR002156">
    <property type="entry name" value="RNaseH_domain"/>
</dbReference>
<protein>
    <submittedName>
        <fullName evidence="2">Ribonuclease H</fullName>
    </submittedName>
</protein>
<organism evidence="2 3">
    <name type="scientific">candidate division CPR2 bacterium GW2011_GWC2_39_10</name>
    <dbReference type="NCBI Taxonomy" id="1618345"/>
    <lineage>
        <taxon>Bacteria</taxon>
        <taxon>Bacteria division CPR2</taxon>
    </lineage>
</organism>
<dbReference type="Proteomes" id="UP000034207">
    <property type="component" value="Unassembled WGS sequence"/>
</dbReference>
<dbReference type="GO" id="GO:0004523">
    <property type="term" value="F:RNA-DNA hybrid ribonuclease activity"/>
    <property type="evidence" value="ECO:0007669"/>
    <property type="project" value="InterPro"/>
</dbReference>
<dbReference type="PANTHER" id="PTHR46387:SF2">
    <property type="entry name" value="RIBONUCLEASE HI"/>
    <property type="match status" value="1"/>
</dbReference>
<sequence length="139" mass="15935">MNEVELLEIFTDGGARGNPGPAGIGVVFRVKGTTIASFKEYIGETTNNQAEYKAVLLALKHLKDFHYKAVNFYLDSLLVVNQVNGIYKVKNEELRPLYQQIKDNLFFENVKFQYIPREKNQEADRLVNQAIDEHLKNQS</sequence>
<evidence type="ECO:0000313" key="3">
    <source>
        <dbReference type="Proteomes" id="UP000034207"/>
    </source>
</evidence>
<feature type="domain" description="RNase H type-1" evidence="1">
    <location>
        <begin position="3"/>
        <end position="132"/>
    </location>
</feature>
<dbReference type="Pfam" id="PF13456">
    <property type="entry name" value="RVT_3"/>
    <property type="match status" value="1"/>
</dbReference>
<dbReference type="PROSITE" id="PS50879">
    <property type="entry name" value="RNASE_H_1"/>
    <property type="match status" value="1"/>
</dbReference>
<dbReference type="InterPro" id="IPR036397">
    <property type="entry name" value="RNaseH_sf"/>
</dbReference>
<reference evidence="2 3" key="1">
    <citation type="journal article" date="2015" name="Nature">
        <title>rRNA introns, odd ribosomes, and small enigmatic genomes across a large radiation of phyla.</title>
        <authorList>
            <person name="Brown C.T."/>
            <person name="Hug L.A."/>
            <person name="Thomas B.C."/>
            <person name="Sharon I."/>
            <person name="Castelle C.J."/>
            <person name="Singh A."/>
            <person name="Wilkins M.J."/>
            <person name="Williams K.H."/>
            <person name="Banfield J.F."/>
        </authorList>
    </citation>
    <scope>NUCLEOTIDE SEQUENCE [LARGE SCALE GENOMIC DNA]</scope>
</reference>
<proteinExistence type="predicted"/>
<comment type="caution">
    <text evidence="2">The sequence shown here is derived from an EMBL/GenBank/DDBJ whole genome shotgun (WGS) entry which is preliminary data.</text>
</comment>